<evidence type="ECO:0000256" key="6">
    <source>
        <dbReference type="SAM" id="SignalP"/>
    </source>
</evidence>
<feature type="compositionally biased region" description="Basic and acidic residues" evidence="5">
    <location>
        <begin position="39"/>
        <end position="53"/>
    </location>
</feature>
<evidence type="ECO:0000259" key="9">
    <source>
        <dbReference type="Pfam" id="PF21365"/>
    </source>
</evidence>
<dbReference type="InterPro" id="IPR017853">
    <property type="entry name" value="GH"/>
</dbReference>
<feature type="signal peptide" evidence="6">
    <location>
        <begin position="1"/>
        <end position="28"/>
    </location>
</feature>
<dbReference type="InterPro" id="IPR050985">
    <property type="entry name" value="Alpha-glycosidase_related"/>
</dbReference>
<feature type="domain" description="Glycoside hydrolase family 31 TIM barrel" evidence="7">
    <location>
        <begin position="301"/>
        <end position="600"/>
    </location>
</feature>
<dbReference type="EMBL" id="JBHSFG010000057">
    <property type="protein sequence ID" value="MFC4469060.1"/>
    <property type="molecule type" value="Genomic_DNA"/>
</dbReference>
<dbReference type="InterPro" id="IPR018905">
    <property type="entry name" value="A-galactase_NEW3"/>
</dbReference>
<dbReference type="Pfam" id="PF21365">
    <property type="entry name" value="Glyco_hydro_31_3rd"/>
    <property type="match status" value="1"/>
</dbReference>
<dbReference type="Gene3D" id="3.20.20.80">
    <property type="entry name" value="Glycosidases"/>
    <property type="match status" value="1"/>
</dbReference>
<dbReference type="RefSeq" id="WP_386347405.1">
    <property type="nucleotide sequence ID" value="NZ_JBHSFG010000057.1"/>
</dbReference>
<evidence type="ECO:0000259" key="8">
    <source>
        <dbReference type="Pfam" id="PF10633"/>
    </source>
</evidence>
<dbReference type="Pfam" id="PF01055">
    <property type="entry name" value="Glyco_hydro_31_2nd"/>
    <property type="match status" value="1"/>
</dbReference>
<dbReference type="Gene3D" id="2.60.40.1180">
    <property type="entry name" value="Golgi alpha-mannosidase II"/>
    <property type="match status" value="1"/>
</dbReference>
<feature type="region of interest" description="Disordered" evidence="5">
    <location>
        <begin position="35"/>
        <end position="63"/>
    </location>
</feature>
<dbReference type="SUPFAM" id="SSF51011">
    <property type="entry name" value="Glycosyl hydrolase domain"/>
    <property type="match status" value="1"/>
</dbReference>
<evidence type="ECO:0000256" key="1">
    <source>
        <dbReference type="ARBA" id="ARBA00007806"/>
    </source>
</evidence>
<evidence type="ECO:0000256" key="4">
    <source>
        <dbReference type="RuleBase" id="RU361185"/>
    </source>
</evidence>
<evidence type="ECO:0000256" key="2">
    <source>
        <dbReference type="ARBA" id="ARBA00022801"/>
    </source>
</evidence>
<dbReference type="PANTHER" id="PTHR43053:SF4">
    <property type="entry name" value="MYOGENESIS-REGULATING GLYCOSIDASE"/>
    <property type="match status" value="1"/>
</dbReference>
<dbReference type="SUPFAM" id="SSF51445">
    <property type="entry name" value="(Trans)glycosidases"/>
    <property type="match status" value="1"/>
</dbReference>
<keyword evidence="11" id="KW-1185">Reference proteome</keyword>
<sequence length="1011" mass="108184">MRTQPLGPRSLGTLVAAALALTLIPPVAEPLTTPARADTAARAEAAARPKVTESADGLTLSVPGTGKAPGYTVDIATDELALTTERAGKTALGTAGGDTGGLRFRSDDKWQHATAVTEWTWRSGVLTLTTDTTLDGATIEARLTPEADRYDLSWDVEGGSPDQLGLAYDLSSAGHWYGHGEAETPQGGPGVNQPWPLDAGEVDHKAFGPASYNMIDPFWYTSTATGLRVDTGDVMDVAINKGKDGLGRFTVESSDTYKATVFVESTPLEVYRDYVGIVGKPTKSDAPYEQYAKPLWNSWAQFYTKIDQEKLLDYATDLSDNGLDGHTIQLDDKWESNYGNLTWDPKTFPDPKGLSDKIHDMGFDFGIWVTLWINLDSDNYQYAVDKGYLLMDAKDTSKPCEVTWWNGQAGIIDLANPDAKAWYEGNLKKLMDTYDIDGLKFDTRFFDEKCAPREGHQATDYQKLGTELADEFDLQGAGIRVHWNKTAHEAGFVTRQVDKGTGWDSLRASATQNLAISTIGYPFVESDMIGGSGGQPAPTKDVLVRWAQSASLMPLMYASTSPVDTNDTTTGQKVDYDQETVDLYREAIETHEKLAPYIWDQVQSTLKTGDPIMRPLFFDFPKDKPSYTVTDQWMLGPAVLAAPKLSTGATRSVHLPPGTWYDVNQGTVIRGPKTLKGYAAPLGVTPAFVNLKAQGAAKAVKALKRDDAPAASVLITPDAPSTDAGKPFEVTTEVTNWGTRTLKNATAALDLPAGWTAKATGPTTAQSLKNGATLTTTWTVTPADDARWGSHNLTGTVTYTGQNGSQKVSDTVPAQVKAAPGSVQEPYLTADTTAGGAQYAQAGDQFAIWAGGQDLSGWKDEKGVIYRDDAAGEKATVQAQLVSQDSASPVGKAGVALANDLTAPEKGGYAVLVMTESYGLEFMTDSDGDGKLDTWAGGGSTYHPAYLKLTRDGATYTAYASKDGETWSQVGTAQVPSATGTGDAGMVASAANANYPGENIEAVFSGFSVTS</sequence>
<evidence type="ECO:0000313" key="11">
    <source>
        <dbReference type="Proteomes" id="UP001596012"/>
    </source>
</evidence>
<comment type="caution">
    <text evidence="10">The sequence shown here is derived from an EMBL/GenBank/DDBJ whole genome shotgun (WGS) entry which is preliminary data.</text>
</comment>
<reference evidence="11" key="1">
    <citation type="journal article" date="2019" name="Int. J. Syst. Evol. Microbiol.">
        <title>The Global Catalogue of Microorganisms (GCM) 10K type strain sequencing project: providing services to taxonomists for standard genome sequencing and annotation.</title>
        <authorList>
            <consortium name="The Broad Institute Genomics Platform"/>
            <consortium name="The Broad Institute Genome Sequencing Center for Infectious Disease"/>
            <person name="Wu L."/>
            <person name="Ma J."/>
        </authorList>
    </citation>
    <scope>NUCLEOTIDE SEQUENCE [LARGE SCALE GENOMIC DNA]</scope>
    <source>
        <strain evidence="11">DT43</strain>
    </source>
</reference>
<accession>A0ABV8YY79</accession>
<comment type="similarity">
    <text evidence="1 4">Belongs to the glycosyl hydrolase 31 family.</text>
</comment>
<evidence type="ECO:0000313" key="10">
    <source>
        <dbReference type="EMBL" id="MFC4469060.1"/>
    </source>
</evidence>
<proteinExistence type="inferred from homology"/>
<keyword evidence="3 4" id="KW-0326">Glycosidase</keyword>
<gene>
    <name evidence="10" type="ORF">ACFPH6_31845</name>
</gene>
<feature type="domain" description="Alpha-galactosidase NEW3" evidence="8">
    <location>
        <begin position="723"/>
        <end position="800"/>
    </location>
</feature>
<dbReference type="Pfam" id="PF10633">
    <property type="entry name" value="NPCBM_assoc"/>
    <property type="match status" value="1"/>
</dbReference>
<dbReference type="CDD" id="cd06592">
    <property type="entry name" value="GH31_NET37"/>
    <property type="match status" value="1"/>
</dbReference>
<feature type="chain" id="PRO_5047539488" evidence="6">
    <location>
        <begin position="29"/>
        <end position="1011"/>
    </location>
</feature>
<keyword evidence="2 4" id="KW-0378">Hydrolase</keyword>
<dbReference type="Proteomes" id="UP001596012">
    <property type="component" value="Unassembled WGS sequence"/>
</dbReference>
<dbReference type="InterPro" id="IPR048395">
    <property type="entry name" value="Glyco_hydro_31_C"/>
</dbReference>
<evidence type="ECO:0000256" key="3">
    <source>
        <dbReference type="ARBA" id="ARBA00023295"/>
    </source>
</evidence>
<organism evidence="10 11">
    <name type="scientific">Streptomyces xiangluensis</name>
    <dbReference type="NCBI Taxonomy" id="2665720"/>
    <lineage>
        <taxon>Bacteria</taxon>
        <taxon>Bacillati</taxon>
        <taxon>Actinomycetota</taxon>
        <taxon>Actinomycetes</taxon>
        <taxon>Kitasatosporales</taxon>
        <taxon>Streptomycetaceae</taxon>
        <taxon>Streptomyces</taxon>
    </lineage>
</organism>
<name>A0ABV8YY79_9ACTN</name>
<dbReference type="PANTHER" id="PTHR43053">
    <property type="entry name" value="GLYCOSIDASE FAMILY 31"/>
    <property type="match status" value="1"/>
</dbReference>
<evidence type="ECO:0000256" key="5">
    <source>
        <dbReference type="SAM" id="MobiDB-lite"/>
    </source>
</evidence>
<dbReference type="Gene3D" id="2.60.120.200">
    <property type="match status" value="1"/>
</dbReference>
<dbReference type="InterPro" id="IPR013780">
    <property type="entry name" value="Glyco_hydro_b"/>
</dbReference>
<evidence type="ECO:0000259" key="7">
    <source>
        <dbReference type="Pfam" id="PF01055"/>
    </source>
</evidence>
<keyword evidence="6" id="KW-0732">Signal</keyword>
<protein>
    <submittedName>
        <fullName evidence="10">TIM-barrel domain-containing protein</fullName>
    </submittedName>
</protein>
<dbReference type="InterPro" id="IPR000322">
    <property type="entry name" value="Glyco_hydro_31_TIM"/>
</dbReference>
<feature type="domain" description="Glycosyl hydrolase family 31 C-terminal" evidence="9">
    <location>
        <begin position="609"/>
        <end position="689"/>
    </location>
</feature>